<protein>
    <recommendedName>
        <fullName evidence="3">SRP54-type proteins GTP-binding domain-containing protein</fullName>
    </recommendedName>
</protein>
<evidence type="ECO:0000256" key="2">
    <source>
        <dbReference type="ARBA" id="ARBA00023134"/>
    </source>
</evidence>
<name>A0ABQ0NXI1_9PROT</name>
<evidence type="ECO:0000259" key="3">
    <source>
        <dbReference type="SMART" id="SM00962"/>
    </source>
</evidence>
<keyword evidence="1" id="KW-0547">Nucleotide-binding</keyword>
<reference evidence="4" key="1">
    <citation type="submission" date="2013-04" db="EMBL/GenBank/DDBJ databases">
        <title>The genome sequencing project of 58 acetic acid bacteria.</title>
        <authorList>
            <person name="Okamoto-Kainuma A."/>
            <person name="Ishikawa M."/>
            <person name="Umino S."/>
            <person name="Koizumi Y."/>
            <person name="Shiwa Y."/>
            <person name="Yoshikawa H."/>
            <person name="Matsutani M."/>
            <person name="Matsushita K."/>
        </authorList>
    </citation>
    <scope>NUCLEOTIDE SEQUENCE</scope>
    <source>
        <strain evidence="4">DSM 15669</strain>
    </source>
</reference>
<evidence type="ECO:0000313" key="4">
    <source>
        <dbReference type="EMBL" id="GBQ05863.1"/>
    </source>
</evidence>
<gene>
    <name evidence="4" type="ORF">AA15669_0672</name>
</gene>
<keyword evidence="2" id="KW-0342">GTP-binding</keyword>
<dbReference type="Pfam" id="PF00448">
    <property type="entry name" value="SRP54"/>
    <property type="match status" value="1"/>
</dbReference>
<dbReference type="SMART" id="SM00962">
    <property type="entry name" value="SRP54"/>
    <property type="match status" value="1"/>
</dbReference>
<dbReference type="Gene3D" id="3.40.50.300">
    <property type="entry name" value="P-loop containing nucleotide triphosphate hydrolases"/>
    <property type="match status" value="1"/>
</dbReference>
<dbReference type="Proteomes" id="UP001062901">
    <property type="component" value="Unassembled WGS sequence"/>
</dbReference>
<organism evidence="4 5">
    <name type="scientific">Saccharibacter floricola DSM 15669</name>
    <dbReference type="NCBI Taxonomy" id="1123227"/>
    <lineage>
        <taxon>Bacteria</taxon>
        <taxon>Pseudomonadati</taxon>
        <taxon>Pseudomonadota</taxon>
        <taxon>Alphaproteobacteria</taxon>
        <taxon>Acetobacterales</taxon>
        <taxon>Acetobacteraceae</taxon>
        <taxon>Saccharibacter</taxon>
    </lineage>
</organism>
<keyword evidence="5" id="KW-1185">Reference proteome</keyword>
<dbReference type="SUPFAM" id="SSF52540">
    <property type="entry name" value="P-loop containing nucleoside triphosphate hydrolases"/>
    <property type="match status" value="1"/>
</dbReference>
<accession>A0ABQ0NXI1</accession>
<dbReference type="InterPro" id="IPR000897">
    <property type="entry name" value="SRP54_GTPase_dom"/>
</dbReference>
<dbReference type="EMBL" id="BAQD01000007">
    <property type="protein sequence ID" value="GBQ05863.1"/>
    <property type="molecule type" value="Genomic_DNA"/>
</dbReference>
<feature type="domain" description="SRP54-type proteins GTP-binding" evidence="3">
    <location>
        <begin position="24"/>
        <end position="215"/>
    </location>
</feature>
<evidence type="ECO:0000256" key="1">
    <source>
        <dbReference type="ARBA" id="ARBA00022741"/>
    </source>
</evidence>
<dbReference type="InterPro" id="IPR027417">
    <property type="entry name" value="P-loop_NTPase"/>
</dbReference>
<comment type="caution">
    <text evidence="4">The sequence shown here is derived from an EMBL/GenBank/DDBJ whole genome shotgun (WGS) entry which is preliminary data.</text>
</comment>
<evidence type="ECO:0000313" key="5">
    <source>
        <dbReference type="Proteomes" id="UP001062901"/>
    </source>
</evidence>
<sequence length="218" mass="22890">MSGGTLEEGLCKAIAFERLPMAPGRIVALGGAPGSGKSLTLAKLAARYALKAQKSEGHLKKPLVLACDHNPGSYAKLASVLTGYDVELVKAYHGIVPTGLDRQDRMTLVDLPGVCIYSRSGMAEMQEIVERTSATLSLVIPAGMDPEETADIADAFYKKGARTLIASRLEQSGRIGGIVTAAACGLTLTYGSFSSSITAGFTHLTPQILAKRLLILPT</sequence>
<proteinExistence type="predicted"/>